<dbReference type="EMBL" id="RKMH01000017">
    <property type="protein sequence ID" value="RPA57355.1"/>
    <property type="molecule type" value="Genomic_DNA"/>
</dbReference>
<dbReference type="PRINTS" id="PR00455">
    <property type="entry name" value="HTHTETR"/>
</dbReference>
<reference evidence="4 5" key="1">
    <citation type="submission" date="2018-11" db="EMBL/GenBank/DDBJ databases">
        <title>Draft genome sequence of Gordonia sp. RS15-1S isolated from rice stems.</title>
        <authorList>
            <person name="Muangham S."/>
        </authorList>
    </citation>
    <scope>NUCLEOTIDE SEQUENCE [LARGE SCALE GENOMIC DNA]</scope>
    <source>
        <strain evidence="4 5">RS15-1S</strain>
    </source>
</reference>
<dbReference type="Pfam" id="PF17932">
    <property type="entry name" value="TetR_C_24"/>
    <property type="match status" value="1"/>
</dbReference>
<feature type="domain" description="HTH tetR-type" evidence="3">
    <location>
        <begin position="5"/>
        <end position="65"/>
    </location>
</feature>
<dbReference type="InterPro" id="IPR001647">
    <property type="entry name" value="HTH_TetR"/>
</dbReference>
<dbReference type="InterPro" id="IPR009057">
    <property type="entry name" value="Homeodomain-like_sf"/>
</dbReference>
<dbReference type="OrthoDB" id="4726108at2"/>
<dbReference type="Proteomes" id="UP000267536">
    <property type="component" value="Unassembled WGS sequence"/>
</dbReference>
<dbReference type="PANTHER" id="PTHR30055">
    <property type="entry name" value="HTH-TYPE TRANSCRIPTIONAL REGULATOR RUTR"/>
    <property type="match status" value="1"/>
</dbReference>
<protein>
    <submittedName>
        <fullName evidence="4">TetR/AcrR family transcriptional regulator</fullName>
    </submittedName>
</protein>
<gene>
    <name evidence="4" type="ORF">EF294_18935</name>
</gene>
<dbReference type="PANTHER" id="PTHR30055:SF226">
    <property type="entry name" value="HTH-TYPE TRANSCRIPTIONAL REGULATOR PKSA"/>
    <property type="match status" value="1"/>
</dbReference>
<dbReference type="SUPFAM" id="SSF48498">
    <property type="entry name" value="Tetracyclin repressor-like, C-terminal domain"/>
    <property type="match status" value="1"/>
</dbReference>
<dbReference type="GO" id="GO:0003700">
    <property type="term" value="F:DNA-binding transcription factor activity"/>
    <property type="evidence" value="ECO:0007669"/>
    <property type="project" value="TreeGrafter"/>
</dbReference>
<evidence type="ECO:0000313" key="5">
    <source>
        <dbReference type="Proteomes" id="UP000267536"/>
    </source>
</evidence>
<name>A0A3N4G4R9_9ACTN</name>
<keyword evidence="5" id="KW-1185">Reference proteome</keyword>
<evidence type="ECO:0000313" key="4">
    <source>
        <dbReference type="EMBL" id="RPA57355.1"/>
    </source>
</evidence>
<dbReference type="AlphaFoldDB" id="A0A3N4G4R9"/>
<proteinExistence type="predicted"/>
<organism evidence="4 5">
    <name type="scientific">Gordonia oryzae</name>
    <dbReference type="NCBI Taxonomy" id="2487349"/>
    <lineage>
        <taxon>Bacteria</taxon>
        <taxon>Bacillati</taxon>
        <taxon>Actinomycetota</taxon>
        <taxon>Actinomycetes</taxon>
        <taxon>Mycobacteriales</taxon>
        <taxon>Gordoniaceae</taxon>
        <taxon>Gordonia</taxon>
    </lineage>
</organism>
<dbReference type="InterPro" id="IPR036271">
    <property type="entry name" value="Tet_transcr_reg_TetR-rel_C_sf"/>
</dbReference>
<keyword evidence="1 2" id="KW-0238">DNA-binding</keyword>
<dbReference type="Gene3D" id="1.10.357.10">
    <property type="entry name" value="Tetracycline Repressor, domain 2"/>
    <property type="match status" value="1"/>
</dbReference>
<dbReference type="InterPro" id="IPR050109">
    <property type="entry name" value="HTH-type_TetR-like_transc_reg"/>
</dbReference>
<evidence type="ECO:0000256" key="2">
    <source>
        <dbReference type="PROSITE-ProRule" id="PRU00335"/>
    </source>
</evidence>
<dbReference type="GO" id="GO:0000976">
    <property type="term" value="F:transcription cis-regulatory region binding"/>
    <property type="evidence" value="ECO:0007669"/>
    <property type="project" value="TreeGrafter"/>
</dbReference>
<dbReference type="Gene3D" id="1.10.10.60">
    <property type="entry name" value="Homeodomain-like"/>
    <property type="match status" value="1"/>
</dbReference>
<sequence>MHDAVNTRDRILHAAARVLSERGYAASRLSDIANLAGLRTPGMYHYFASRDDLVLEVMRAGQQRVWTHVREALDACADQSAAARLLVAVEAHLRIELELSDFATAVTRNLGHVPPAMRKELSVDSDAYHDMWRGLLTDAESEGLLEPGLDLGVARMMIIGALNWTPEWWHRDGSTIDVVVSTAQAMITRGLFSEIDSAVGGSRAN</sequence>
<evidence type="ECO:0000256" key="1">
    <source>
        <dbReference type="ARBA" id="ARBA00023125"/>
    </source>
</evidence>
<dbReference type="InterPro" id="IPR041490">
    <property type="entry name" value="KstR2_TetR_C"/>
</dbReference>
<feature type="DNA-binding region" description="H-T-H motif" evidence="2">
    <location>
        <begin position="28"/>
        <end position="47"/>
    </location>
</feature>
<dbReference type="SUPFAM" id="SSF46689">
    <property type="entry name" value="Homeodomain-like"/>
    <property type="match status" value="1"/>
</dbReference>
<dbReference type="PROSITE" id="PS50977">
    <property type="entry name" value="HTH_TETR_2"/>
    <property type="match status" value="1"/>
</dbReference>
<dbReference type="Pfam" id="PF00440">
    <property type="entry name" value="TetR_N"/>
    <property type="match status" value="1"/>
</dbReference>
<evidence type="ECO:0000259" key="3">
    <source>
        <dbReference type="PROSITE" id="PS50977"/>
    </source>
</evidence>
<accession>A0A3N4G4R9</accession>
<comment type="caution">
    <text evidence="4">The sequence shown here is derived from an EMBL/GenBank/DDBJ whole genome shotgun (WGS) entry which is preliminary data.</text>
</comment>